<evidence type="ECO:0000313" key="3">
    <source>
        <dbReference type="Proteomes" id="UP000639274"/>
    </source>
</evidence>
<dbReference type="AlphaFoldDB" id="A0A974Y0M7"/>
<protein>
    <submittedName>
        <fullName evidence="2">M48 family metallopeptidase</fullName>
    </submittedName>
</protein>
<name>A0A974Y0M7_9GAMM</name>
<reference evidence="2 3" key="1">
    <citation type="submission" date="2021-03" db="EMBL/GenBank/DDBJ databases">
        <title>Lysobacter sp. nov. isolated from soil of gangwondo yeongwol, south Korea.</title>
        <authorList>
            <person name="Kim K.R."/>
            <person name="Kim K.H."/>
            <person name="Jeon C.O."/>
        </authorList>
    </citation>
    <scope>NUCLEOTIDE SEQUENCE [LARGE SCALE GENOMIC DNA]</scope>
    <source>
        <strain evidence="2 3">R19</strain>
    </source>
</reference>
<dbReference type="Pfam" id="PF01863">
    <property type="entry name" value="YgjP-like"/>
    <property type="match status" value="1"/>
</dbReference>
<evidence type="ECO:0000313" key="2">
    <source>
        <dbReference type="EMBL" id="QSX79241.1"/>
    </source>
</evidence>
<dbReference type="InterPro" id="IPR002725">
    <property type="entry name" value="YgjP-like_metallopeptidase"/>
</dbReference>
<keyword evidence="3" id="KW-1185">Reference proteome</keyword>
<dbReference type="PANTHER" id="PTHR30399">
    <property type="entry name" value="UNCHARACTERIZED PROTEIN YGJP"/>
    <property type="match status" value="1"/>
</dbReference>
<dbReference type="CDD" id="cd07344">
    <property type="entry name" value="M48_yhfN_like"/>
    <property type="match status" value="1"/>
</dbReference>
<gene>
    <name evidence="2" type="ORF">I8J32_004980</name>
</gene>
<dbReference type="KEGG" id="lsf:I8J32_004980"/>
<accession>A0A974Y0M7</accession>
<organism evidence="2 3">
    <name type="scientific">Agrilutibacter solisilvae</name>
    <dbReference type="NCBI Taxonomy" id="2763317"/>
    <lineage>
        <taxon>Bacteria</taxon>
        <taxon>Pseudomonadati</taxon>
        <taxon>Pseudomonadota</taxon>
        <taxon>Gammaproteobacteria</taxon>
        <taxon>Lysobacterales</taxon>
        <taxon>Lysobacteraceae</taxon>
        <taxon>Agrilutibacter</taxon>
    </lineage>
</organism>
<feature type="domain" description="YgjP-like metallopeptidase" evidence="1">
    <location>
        <begin position="44"/>
        <end position="245"/>
    </location>
</feature>
<dbReference type="Gene3D" id="3.30.2010.10">
    <property type="entry name" value="Metalloproteases ('zincins'), catalytic domain"/>
    <property type="match status" value="1"/>
</dbReference>
<dbReference type="PANTHER" id="PTHR30399:SF1">
    <property type="entry name" value="UTP PYROPHOSPHATASE"/>
    <property type="match status" value="1"/>
</dbReference>
<dbReference type="EMBL" id="CP071518">
    <property type="protein sequence ID" value="QSX79241.1"/>
    <property type="molecule type" value="Genomic_DNA"/>
</dbReference>
<sequence>MNPLRFLAGSPRAPVRTVARDSISLTLDNGQTVEVLRVRDPRARRMKLSVSERGARLTLPLRVSERAGERFVQEHGDWLMAQLASNGSPLPALQPHVTAAVPLRGAQMPLVWGEGRALHVTMRDDAIHVVVPPAVGPSALRRAVRDFLEAQARADVGRWMPRYLPTLPRAPSRLRLRVMSSQWGSLSPDGSLCLDLALVLAEPAAFEYVLVHELCHLVHADHSRRFWREVEARCPDWRLQRDYFRQEGRRLKATLHGLIGQGALTLGPRCRAVRASRHCRRSSSPGSRWRSR</sequence>
<dbReference type="InterPro" id="IPR053136">
    <property type="entry name" value="UTP_pyrophosphatase-like"/>
</dbReference>
<dbReference type="Proteomes" id="UP000639274">
    <property type="component" value="Chromosome"/>
</dbReference>
<proteinExistence type="predicted"/>
<evidence type="ECO:0000259" key="1">
    <source>
        <dbReference type="Pfam" id="PF01863"/>
    </source>
</evidence>